<dbReference type="AlphaFoldDB" id="A0A194V6X6"/>
<evidence type="ECO:0000313" key="1">
    <source>
        <dbReference type="EMBL" id="KUI59680.1"/>
    </source>
</evidence>
<organism evidence="1 2">
    <name type="scientific">Cytospora mali</name>
    <name type="common">Apple Valsa canker fungus</name>
    <name type="synonym">Valsa mali</name>
    <dbReference type="NCBI Taxonomy" id="578113"/>
    <lineage>
        <taxon>Eukaryota</taxon>
        <taxon>Fungi</taxon>
        <taxon>Dikarya</taxon>
        <taxon>Ascomycota</taxon>
        <taxon>Pezizomycotina</taxon>
        <taxon>Sordariomycetes</taxon>
        <taxon>Sordariomycetidae</taxon>
        <taxon>Diaporthales</taxon>
        <taxon>Cytosporaceae</taxon>
        <taxon>Cytospora</taxon>
    </lineage>
</organism>
<reference evidence="2" key="1">
    <citation type="submission" date="2014-12" db="EMBL/GenBank/DDBJ databases">
        <title>Genome Sequence of Valsa Canker Pathogens Uncovers a Specific Adaption of Colonization on Woody Bark.</title>
        <authorList>
            <person name="Yin Z."/>
            <person name="Liu H."/>
            <person name="Gao X."/>
            <person name="Li Z."/>
            <person name="Song N."/>
            <person name="Ke X."/>
            <person name="Dai Q."/>
            <person name="Wu Y."/>
            <person name="Sun Y."/>
            <person name="Xu J.-R."/>
            <person name="Kang Z.K."/>
            <person name="Wang L."/>
            <person name="Huang L."/>
        </authorList>
    </citation>
    <scope>NUCLEOTIDE SEQUENCE [LARGE SCALE GENOMIC DNA]</scope>
    <source>
        <strain evidence="2">SXYL134</strain>
    </source>
</reference>
<proteinExistence type="predicted"/>
<dbReference type="Proteomes" id="UP000078576">
    <property type="component" value="Unassembled WGS sequence"/>
</dbReference>
<name>A0A194V6X6_CYTMA</name>
<dbReference type="STRING" id="694573.A0A194V6X6"/>
<dbReference type="EMBL" id="KN714734">
    <property type="protein sequence ID" value="KUI59680.1"/>
    <property type="molecule type" value="Genomic_DNA"/>
</dbReference>
<gene>
    <name evidence="1" type="ORF">VP1G_06898</name>
</gene>
<sequence>MAPVYNREYNNAWHEMIDSLHNALKHTRYSVSGRMAMSIWRCSRGACDSLSITCPVESKEAVKIWATHGGDTSSLYSQPRLWRRRIRWLPERVFDAMPKIEMRLAYDEDIYIGVYRTAYVNVLTLPALLENSASAWVDNRAKGSSQERLDVVARDILSILDHIMELNFEEVGYGPLSATESRHVLDKAFWIPVHAALSSCPGQNFPVWAWIAVLYTISTRS</sequence>
<protein>
    <submittedName>
        <fullName evidence="1">Uncharacterized protein</fullName>
    </submittedName>
</protein>
<evidence type="ECO:0000313" key="2">
    <source>
        <dbReference type="Proteomes" id="UP000078576"/>
    </source>
</evidence>
<dbReference type="OrthoDB" id="5236058at2759"/>
<keyword evidence="2" id="KW-1185">Reference proteome</keyword>
<accession>A0A194V6X6</accession>